<evidence type="ECO:0000313" key="2">
    <source>
        <dbReference type="MGI" id="MGI:3041245"/>
    </source>
</evidence>
<dbReference type="AlphaFoldDB" id="Q6R5G7"/>
<sequence length="70" mass="7935">NLERLDPGVCLRRRNHAASFYPVRPGTVNGLKTSGAFSYWPGLLEANLFFCDSPETLRTRISQSSKVWLH</sequence>
<reference evidence="1" key="1">
    <citation type="journal article" date="2003" name="PLoS Biol.">
        <title>Transcriptome analysis of mouse stem cells and early embryos.</title>
        <authorList>
            <person name="Sharov A.A."/>
            <person name="Piao Y."/>
            <person name="Matoba R."/>
            <person name="Dudekula D.B."/>
            <person name="Qian Y."/>
            <person name="VanBuren V."/>
            <person name="Falco G."/>
            <person name="Martin P.R."/>
            <person name="Stagg C.A."/>
            <person name="Bassey U.C."/>
            <person name="Wang Y."/>
            <person name="Carter M.G."/>
            <person name="Hamatani T."/>
            <person name="Aiba K."/>
            <person name="Akutsu H."/>
            <person name="Sharova L."/>
            <person name="Tanaka T.S."/>
            <person name="Kimber W.L."/>
            <person name="Yoshikawa T."/>
            <person name="Jaradat S.A."/>
            <person name="Pantano S."/>
            <person name="Nagaraja R."/>
            <person name="Boheler K.R."/>
            <person name="Taub D."/>
            <person name="Hodes R.J."/>
            <person name="Longo D.L."/>
            <person name="Schlessinger D."/>
            <person name="Keller J."/>
            <person name="Klotz E."/>
            <person name="Kelsoe G."/>
            <person name="Umezawa A."/>
            <person name="Vescovi A.L."/>
            <person name="Rossant J."/>
            <person name="Kunath T."/>
            <person name="Hogan B.L.M."/>
            <person name="Curci A."/>
            <person name="D'Urso M."/>
            <person name="Kelso J."/>
            <person name="Hide W."/>
            <person name="Ko M.S.H."/>
        </authorList>
    </citation>
    <scope>NUCLEOTIDE SEQUENCE</scope>
    <source>
        <strain evidence="1">C57BL/6J</strain>
    </source>
</reference>
<evidence type="ECO:0000313" key="1">
    <source>
        <dbReference type="EMBL" id="AAR87786.1"/>
    </source>
</evidence>
<proteinExistence type="evidence at transcript level"/>
<feature type="non-terminal residue" evidence="1">
    <location>
        <position position="1"/>
    </location>
</feature>
<name>Q6R5G7_MOUSE</name>
<organism evidence="1">
    <name type="scientific">Mus musculus</name>
    <name type="common">Mouse</name>
    <dbReference type="NCBI Taxonomy" id="10090"/>
    <lineage>
        <taxon>Eukaryota</taxon>
        <taxon>Metazoa</taxon>
        <taxon>Chordata</taxon>
        <taxon>Craniata</taxon>
        <taxon>Vertebrata</taxon>
        <taxon>Euteleostomi</taxon>
        <taxon>Mammalia</taxon>
        <taxon>Eutheria</taxon>
        <taxon>Euarchontoglires</taxon>
        <taxon>Glires</taxon>
        <taxon>Rodentia</taxon>
        <taxon>Myomorpha</taxon>
        <taxon>Muroidea</taxon>
        <taxon>Muridae</taxon>
        <taxon>Murinae</taxon>
        <taxon>Mus</taxon>
        <taxon>Mus</taxon>
    </lineage>
</organism>
<gene>
    <name evidence="2" type="primary">AY512915</name>
</gene>
<dbReference type="AGR" id="MGI:3041245"/>
<accession>Q6R5G7</accession>
<dbReference type="MGI" id="MGI:3041245">
    <property type="gene designation" value="AY512915"/>
</dbReference>
<protein>
    <submittedName>
        <fullName evidence="1">Uncharacterized protein</fullName>
    </submittedName>
</protein>
<dbReference type="EMBL" id="AY512915">
    <property type="protein sequence ID" value="AAR87786.1"/>
    <property type="molecule type" value="mRNA"/>
</dbReference>